<evidence type="ECO:0000256" key="1">
    <source>
        <dbReference type="SAM" id="Phobius"/>
    </source>
</evidence>
<keyword evidence="1" id="KW-1133">Transmembrane helix</keyword>
<dbReference type="Proteomes" id="UP000789595">
    <property type="component" value="Unassembled WGS sequence"/>
</dbReference>
<keyword evidence="3" id="KW-1185">Reference proteome</keyword>
<dbReference type="EMBL" id="CAKKNE010000003">
    <property type="protein sequence ID" value="CAH0371304.1"/>
    <property type="molecule type" value="Genomic_DNA"/>
</dbReference>
<accession>A0A8J2WXD4</accession>
<dbReference type="AlphaFoldDB" id="A0A8J2WXD4"/>
<evidence type="ECO:0000313" key="3">
    <source>
        <dbReference type="Proteomes" id="UP000789595"/>
    </source>
</evidence>
<name>A0A8J2WXD4_9STRA</name>
<feature type="transmembrane region" description="Helical" evidence="1">
    <location>
        <begin position="98"/>
        <end position="127"/>
    </location>
</feature>
<protein>
    <submittedName>
        <fullName evidence="2">Uncharacterized protein</fullName>
    </submittedName>
</protein>
<sequence>MVQVRLGDGHGYVQANREADIEKFFREHPPLDDQGNAIEWDEVELNHSVVIALDYRKQAIALMEKVTDGFMGVGISSRASASKTWHCCRTNIFHDLPWLIMIWCFFLVLGNLTYVCQLFTLVFTVAFHPNLRELRKIMGLVWAHREHSLAHQQLKSLIAEACAHFTTYHLSDRKVKLPFYPFALVLIEAGLLQQVGALCCFDGSIIILTNWLYEKMPFYRSDCRLTVAVVIIIVFNIVIGATIIFCCVPVVIWSSCFWGSNSQSMASLYGALLPSFCLLTYKMPHIMVAANAVLAAYPGPPPPADLKILTDFAASGEIQRVVAVGYDVERIKAAEAKNHSHLADFRKGLARLWRKMKWD</sequence>
<feature type="transmembrane region" description="Helical" evidence="1">
    <location>
        <begin position="264"/>
        <end position="281"/>
    </location>
</feature>
<keyword evidence="1" id="KW-0472">Membrane</keyword>
<reference evidence="2" key="1">
    <citation type="submission" date="2021-11" db="EMBL/GenBank/DDBJ databases">
        <authorList>
            <consortium name="Genoscope - CEA"/>
            <person name="William W."/>
        </authorList>
    </citation>
    <scope>NUCLEOTIDE SEQUENCE</scope>
</reference>
<feature type="transmembrane region" description="Helical" evidence="1">
    <location>
        <begin position="225"/>
        <end position="252"/>
    </location>
</feature>
<comment type="caution">
    <text evidence="2">The sequence shown here is derived from an EMBL/GenBank/DDBJ whole genome shotgun (WGS) entry which is preliminary data.</text>
</comment>
<gene>
    <name evidence="2" type="ORF">PECAL_3P12380</name>
</gene>
<proteinExistence type="predicted"/>
<keyword evidence="1" id="KW-0812">Transmembrane</keyword>
<organism evidence="2 3">
    <name type="scientific">Pelagomonas calceolata</name>
    <dbReference type="NCBI Taxonomy" id="35677"/>
    <lineage>
        <taxon>Eukaryota</taxon>
        <taxon>Sar</taxon>
        <taxon>Stramenopiles</taxon>
        <taxon>Ochrophyta</taxon>
        <taxon>Pelagophyceae</taxon>
        <taxon>Pelagomonadales</taxon>
        <taxon>Pelagomonadaceae</taxon>
        <taxon>Pelagomonas</taxon>
    </lineage>
</organism>
<evidence type="ECO:0000313" key="2">
    <source>
        <dbReference type="EMBL" id="CAH0371304.1"/>
    </source>
</evidence>
<feature type="transmembrane region" description="Helical" evidence="1">
    <location>
        <begin position="191"/>
        <end position="213"/>
    </location>
</feature>